<proteinExistence type="predicted"/>
<gene>
    <name evidence="1" type="ORF">P7K49_002370</name>
</gene>
<accession>A0ABQ9WJ71</accession>
<sequence>MASREFHPPPRGVFPMQADAGQCHSDLTVPFRLGPTAAHAHMEAASVQKRFGFGERGMELSFSLKAGSVKSLMTQQPPHPLFPLETTGTEAL</sequence>
<reference evidence="1 2" key="1">
    <citation type="submission" date="2023-05" db="EMBL/GenBank/DDBJ databases">
        <title>B98-5 Cell Line De Novo Hybrid Assembly: An Optical Mapping Approach.</title>
        <authorList>
            <person name="Kananen K."/>
            <person name="Auerbach J.A."/>
            <person name="Kautto E."/>
            <person name="Blachly J.S."/>
        </authorList>
    </citation>
    <scope>NUCLEOTIDE SEQUENCE [LARGE SCALE GENOMIC DNA]</scope>
    <source>
        <strain evidence="1">B95-8</strain>
        <tissue evidence="1">Cell line</tissue>
    </source>
</reference>
<dbReference type="Proteomes" id="UP001266305">
    <property type="component" value="Unassembled WGS sequence"/>
</dbReference>
<keyword evidence="2" id="KW-1185">Reference proteome</keyword>
<evidence type="ECO:0000313" key="1">
    <source>
        <dbReference type="EMBL" id="KAK2120984.1"/>
    </source>
</evidence>
<feature type="non-terminal residue" evidence="1">
    <location>
        <position position="92"/>
    </location>
</feature>
<evidence type="ECO:0000313" key="2">
    <source>
        <dbReference type="Proteomes" id="UP001266305"/>
    </source>
</evidence>
<protein>
    <submittedName>
        <fullName evidence="1">Uncharacterized protein</fullName>
    </submittedName>
</protein>
<dbReference type="EMBL" id="JASSZA010000001">
    <property type="protein sequence ID" value="KAK2120984.1"/>
    <property type="molecule type" value="Genomic_DNA"/>
</dbReference>
<comment type="caution">
    <text evidence="1">The sequence shown here is derived from an EMBL/GenBank/DDBJ whole genome shotgun (WGS) entry which is preliminary data.</text>
</comment>
<organism evidence="1 2">
    <name type="scientific">Saguinus oedipus</name>
    <name type="common">Cotton-top tamarin</name>
    <name type="synonym">Oedipomidas oedipus</name>
    <dbReference type="NCBI Taxonomy" id="9490"/>
    <lineage>
        <taxon>Eukaryota</taxon>
        <taxon>Metazoa</taxon>
        <taxon>Chordata</taxon>
        <taxon>Craniata</taxon>
        <taxon>Vertebrata</taxon>
        <taxon>Euteleostomi</taxon>
        <taxon>Mammalia</taxon>
        <taxon>Eutheria</taxon>
        <taxon>Euarchontoglires</taxon>
        <taxon>Primates</taxon>
        <taxon>Haplorrhini</taxon>
        <taxon>Platyrrhini</taxon>
        <taxon>Cebidae</taxon>
        <taxon>Callitrichinae</taxon>
        <taxon>Saguinus</taxon>
    </lineage>
</organism>
<name>A0ABQ9WJ71_SAGOE</name>